<reference evidence="2" key="1">
    <citation type="submission" date="2023-03" db="EMBL/GenBank/DDBJ databases">
        <title>Massive genome expansion in bonnet fungi (Mycena s.s.) driven by repeated elements and novel gene families across ecological guilds.</title>
        <authorList>
            <consortium name="Lawrence Berkeley National Laboratory"/>
            <person name="Harder C.B."/>
            <person name="Miyauchi S."/>
            <person name="Viragh M."/>
            <person name="Kuo A."/>
            <person name="Thoen E."/>
            <person name="Andreopoulos B."/>
            <person name="Lu D."/>
            <person name="Skrede I."/>
            <person name="Drula E."/>
            <person name="Henrissat B."/>
            <person name="Morin E."/>
            <person name="Kohler A."/>
            <person name="Barry K."/>
            <person name="LaButti K."/>
            <person name="Morin E."/>
            <person name="Salamov A."/>
            <person name="Lipzen A."/>
            <person name="Mereny Z."/>
            <person name="Hegedus B."/>
            <person name="Baldrian P."/>
            <person name="Stursova M."/>
            <person name="Weitz H."/>
            <person name="Taylor A."/>
            <person name="Grigoriev I.V."/>
            <person name="Nagy L.G."/>
            <person name="Martin F."/>
            <person name="Kauserud H."/>
        </authorList>
    </citation>
    <scope>NUCLEOTIDE SEQUENCE</scope>
    <source>
        <strain evidence="2">CBHHK067</strain>
    </source>
</reference>
<evidence type="ECO:0000313" key="2">
    <source>
        <dbReference type="EMBL" id="KAJ7701187.1"/>
    </source>
</evidence>
<protein>
    <submittedName>
        <fullName evidence="2">Uncharacterized protein</fullName>
    </submittedName>
</protein>
<sequence>MPTAASLAAARKRKAANQAGEQRAQAVPKLLEAALRRSSPLSTIPDNNNIFDFPDSGTPMAPYSEDEDVPAARGTSSLAKRKSDAARETADDSGSDPANPVLKKKPGQSPPRKSLGQSQRRKQATMGMAGRTSCCGR</sequence>
<accession>A0AAD7GM62</accession>
<evidence type="ECO:0000256" key="1">
    <source>
        <dbReference type="SAM" id="MobiDB-lite"/>
    </source>
</evidence>
<feature type="compositionally biased region" description="Polar residues" evidence="1">
    <location>
        <begin position="39"/>
        <end position="50"/>
    </location>
</feature>
<dbReference type="Proteomes" id="UP001221757">
    <property type="component" value="Unassembled WGS sequence"/>
</dbReference>
<feature type="region of interest" description="Disordered" evidence="1">
    <location>
        <begin position="38"/>
        <end position="137"/>
    </location>
</feature>
<dbReference type="EMBL" id="JARKIE010000018">
    <property type="protein sequence ID" value="KAJ7701187.1"/>
    <property type="molecule type" value="Genomic_DNA"/>
</dbReference>
<evidence type="ECO:0000313" key="3">
    <source>
        <dbReference type="Proteomes" id="UP001221757"/>
    </source>
</evidence>
<gene>
    <name evidence="2" type="ORF">B0H17DRAFT_1128475</name>
</gene>
<feature type="compositionally biased region" description="Basic and acidic residues" evidence="1">
    <location>
        <begin position="81"/>
        <end position="90"/>
    </location>
</feature>
<proteinExistence type="predicted"/>
<comment type="caution">
    <text evidence="2">The sequence shown here is derived from an EMBL/GenBank/DDBJ whole genome shotgun (WGS) entry which is preliminary data.</text>
</comment>
<dbReference type="AlphaFoldDB" id="A0AAD7GM62"/>
<organism evidence="2 3">
    <name type="scientific">Mycena rosella</name>
    <name type="common">Pink bonnet</name>
    <name type="synonym">Agaricus rosellus</name>
    <dbReference type="NCBI Taxonomy" id="1033263"/>
    <lineage>
        <taxon>Eukaryota</taxon>
        <taxon>Fungi</taxon>
        <taxon>Dikarya</taxon>
        <taxon>Basidiomycota</taxon>
        <taxon>Agaricomycotina</taxon>
        <taxon>Agaricomycetes</taxon>
        <taxon>Agaricomycetidae</taxon>
        <taxon>Agaricales</taxon>
        <taxon>Marasmiineae</taxon>
        <taxon>Mycenaceae</taxon>
        <taxon>Mycena</taxon>
    </lineage>
</organism>
<name>A0AAD7GM62_MYCRO</name>
<keyword evidence="3" id="KW-1185">Reference proteome</keyword>
<feature type="region of interest" description="Disordered" evidence="1">
    <location>
        <begin position="1"/>
        <end position="24"/>
    </location>
</feature>